<protein>
    <submittedName>
        <fullName evidence="1">Uncharacterized protein</fullName>
    </submittedName>
</protein>
<organism evidence="1">
    <name type="scientific">marine sediment metagenome</name>
    <dbReference type="NCBI Taxonomy" id="412755"/>
    <lineage>
        <taxon>unclassified sequences</taxon>
        <taxon>metagenomes</taxon>
        <taxon>ecological metagenomes</taxon>
    </lineage>
</organism>
<evidence type="ECO:0000313" key="1">
    <source>
        <dbReference type="EMBL" id="KKL70156.1"/>
    </source>
</evidence>
<dbReference type="EMBL" id="LAZR01025981">
    <property type="protein sequence ID" value="KKL70156.1"/>
    <property type="molecule type" value="Genomic_DNA"/>
</dbReference>
<dbReference type="AlphaFoldDB" id="A0A0F9EV80"/>
<comment type="caution">
    <text evidence="1">The sequence shown here is derived from an EMBL/GenBank/DDBJ whole genome shotgun (WGS) entry which is preliminary data.</text>
</comment>
<name>A0A0F9EV80_9ZZZZ</name>
<reference evidence="1" key="1">
    <citation type="journal article" date="2015" name="Nature">
        <title>Complex archaea that bridge the gap between prokaryotes and eukaryotes.</title>
        <authorList>
            <person name="Spang A."/>
            <person name="Saw J.H."/>
            <person name="Jorgensen S.L."/>
            <person name="Zaremba-Niedzwiedzka K."/>
            <person name="Martijn J."/>
            <person name="Lind A.E."/>
            <person name="van Eijk R."/>
            <person name="Schleper C."/>
            <person name="Guy L."/>
            <person name="Ettema T.J."/>
        </authorList>
    </citation>
    <scope>NUCLEOTIDE SEQUENCE</scope>
</reference>
<proteinExistence type="predicted"/>
<gene>
    <name evidence="1" type="ORF">LCGC14_2107710</name>
</gene>
<sequence>MPKWRHEQTLEDFKIGDRVAWTYFRTSWNLELLIGTVVGFTKYQVRIEFEPNRFGLERKTLPPTVLTETSYA</sequence>
<accession>A0A0F9EV80</accession>